<dbReference type="AlphaFoldDB" id="A0A8K0J9C3"/>
<evidence type="ECO:0000313" key="2">
    <source>
        <dbReference type="Proteomes" id="UP000811619"/>
    </source>
</evidence>
<reference evidence="1" key="1">
    <citation type="journal article" date="2020" name="bioRxiv">
        <title>Whole genome comparisons of ergot fungi reveals the divergence and evolution of species within the genus Claviceps are the result of varying mechanisms driving genome evolution and host range expansion.</title>
        <authorList>
            <person name="Wyka S.A."/>
            <person name="Mondo S.J."/>
            <person name="Liu M."/>
            <person name="Dettman J."/>
            <person name="Nalam V."/>
            <person name="Broders K.D."/>
        </authorList>
    </citation>
    <scope>NUCLEOTIDE SEQUENCE</scope>
    <source>
        <strain evidence="1">CCC 489</strain>
    </source>
</reference>
<proteinExistence type="predicted"/>
<gene>
    <name evidence="1" type="ORF">E4U42_002524</name>
</gene>
<comment type="caution">
    <text evidence="1">The sequence shown here is derived from an EMBL/GenBank/DDBJ whole genome shotgun (WGS) entry which is preliminary data.</text>
</comment>
<keyword evidence="2" id="KW-1185">Reference proteome</keyword>
<name>A0A8K0J9C3_9HYPO</name>
<organism evidence="1 2">
    <name type="scientific">Claviceps africana</name>
    <dbReference type="NCBI Taxonomy" id="83212"/>
    <lineage>
        <taxon>Eukaryota</taxon>
        <taxon>Fungi</taxon>
        <taxon>Dikarya</taxon>
        <taxon>Ascomycota</taxon>
        <taxon>Pezizomycotina</taxon>
        <taxon>Sordariomycetes</taxon>
        <taxon>Hypocreomycetidae</taxon>
        <taxon>Hypocreales</taxon>
        <taxon>Clavicipitaceae</taxon>
        <taxon>Claviceps</taxon>
    </lineage>
</organism>
<protein>
    <submittedName>
        <fullName evidence="1">Uncharacterized protein</fullName>
    </submittedName>
</protein>
<dbReference type="Proteomes" id="UP000811619">
    <property type="component" value="Unassembled WGS sequence"/>
</dbReference>
<evidence type="ECO:0000313" key="1">
    <source>
        <dbReference type="EMBL" id="KAG5927176.1"/>
    </source>
</evidence>
<sequence>MGSPPETGSAERATLDDDLDQALRRIRSYAEIRLLVAGTANLGHQASSVDLLVRLVDDYAYAGLVTVVYDEGNPGCGVNVEKLSRLLRRRRRRLDGDRDGPETLPRRMRSAAVRWVSLQDFAGSEADSDPSSAPRTGDGALADFGLTGGAEIGRVYRCSLADMLNVRVALRAQPFQWPWCRDGIDFHSSSRLAPIDLLSSDRLGSRLFHTAYRLPRSMTMRPPRAPPEDGDGPARESESFLRLLLAARARTSDDAENPDSPSTSLSCVYGLRETNGVSQIDPANLLYIYFVALLQGATVPEFRGRGDEGARILVIDFDQFWGDAFARLQDYVHGRHDAPCPYSTVPEHNRTLPSSGNLSTCIRCIHEPEQLAAALEWLEEQPSPGPHTAATARSLVAAAHRRTGRGVKILYAHVGFVSPEAFVEALRQANLPVIFEGQHTASVVASLGKPYLKLQDAVLRCATQVIRIPDDMDRHGDVLDRIQEAGLSLQRGALGEMGFEESVGSVAGLVSECADPESRLNAYLHHLRSFYQRRGEDKFEQLLCAWNKFACLQQPERMSESDAQAAARRACMPRMLEEVVLDVENVRKMLAEFGL</sequence>
<accession>A0A8K0J9C3</accession>
<dbReference type="EMBL" id="SRPY01000202">
    <property type="protein sequence ID" value="KAG5927176.1"/>
    <property type="molecule type" value="Genomic_DNA"/>
</dbReference>
<dbReference type="OrthoDB" id="4959358at2759"/>